<keyword evidence="4" id="KW-0802">TPR repeat</keyword>
<organism evidence="6 7">
    <name type="scientific">Gonium pectorale</name>
    <name type="common">Green alga</name>
    <dbReference type="NCBI Taxonomy" id="33097"/>
    <lineage>
        <taxon>Eukaryota</taxon>
        <taxon>Viridiplantae</taxon>
        <taxon>Chlorophyta</taxon>
        <taxon>core chlorophytes</taxon>
        <taxon>Chlorophyceae</taxon>
        <taxon>CS clade</taxon>
        <taxon>Chlamydomonadales</taxon>
        <taxon>Volvocaceae</taxon>
        <taxon>Gonium</taxon>
    </lineage>
</organism>
<feature type="compositionally biased region" description="Pro residues" evidence="5">
    <location>
        <begin position="341"/>
        <end position="355"/>
    </location>
</feature>
<dbReference type="Gene3D" id="1.20.930.20">
    <property type="entry name" value="Adaptor protein Cbl, N-terminal domain"/>
    <property type="match status" value="1"/>
</dbReference>
<evidence type="ECO:0000256" key="5">
    <source>
        <dbReference type="SAM" id="MobiDB-lite"/>
    </source>
</evidence>
<dbReference type="GO" id="GO:0007166">
    <property type="term" value="P:cell surface receptor signaling pathway"/>
    <property type="evidence" value="ECO:0007669"/>
    <property type="project" value="InterPro"/>
</dbReference>
<comment type="caution">
    <text evidence="6">The sequence shown here is derived from an EMBL/GenBank/DDBJ whole genome shotgun (WGS) entry which is preliminary data.</text>
</comment>
<dbReference type="STRING" id="33097.A0A150GK75"/>
<feature type="region of interest" description="Disordered" evidence="5">
    <location>
        <begin position="1020"/>
        <end position="1045"/>
    </location>
</feature>
<feature type="region of interest" description="Disordered" evidence="5">
    <location>
        <begin position="334"/>
        <end position="369"/>
    </location>
</feature>
<dbReference type="GO" id="GO:0005871">
    <property type="term" value="C:kinesin complex"/>
    <property type="evidence" value="ECO:0007669"/>
    <property type="project" value="InterPro"/>
</dbReference>
<dbReference type="GO" id="GO:0005737">
    <property type="term" value="C:cytoplasm"/>
    <property type="evidence" value="ECO:0007669"/>
    <property type="project" value="UniProtKB-SubCell"/>
</dbReference>
<evidence type="ECO:0008006" key="8">
    <source>
        <dbReference type="Google" id="ProtNLM"/>
    </source>
</evidence>
<dbReference type="InterPro" id="IPR059179">
    <property type="entry name" value="MLKL-like_MCAfunc"/>
</dbReference>
<evidence type="ECO:0000313" key="6">
    <source>
        <dbReference type="EMBL" id="KXZ50181.1"/>
    </source>
</evidence>
<evidence type="ECO:0000256" key="4">
    <source>
        <dbReference type="ARBA" id="ARBA00022803"/>
    </source>
</evidence>
<comment type="subcellular location">
    <subcellularLocation>
        <location evidence="1">Cytoplasm</location>
    </subcellularLocation>
</comment>
<dbReference type="PANTHER" id="PTHR45783">
    <property type="entry name" value="KINESIN LIGHT CHAIN"/>
    <property type="match status" value="1"/>
</dbReference>
<dbReference type="SUPFAM" id="SSF52540">
    <property type="entry name" value="P-loop containing nucleoside triphosphate hydrolases"/>
    <property type="match status" value="1"/>
</dbReference>
<evidence type="ECO:0000256" key="1">
    <source>
        <dbReference type="ARBA" id="ARBA00004496"/>
    </source>
</evidence>
<dbReference type="SUPFAM" id="SSF48452">
    <property type="entry name" value="TPR-like"/>
    <property type="match status" value="1"/>
</dbReference>
<dbReference type="AlphaFoldDB" id="A0A150GK75"/>
<proteinExistence type="predicted"/>
<dbReference type="Gene3D" id="1.25.40.10">
    <property type="entry name" value="Tetratricopeptide repeat domain"/>
    <property type="match status" value="1"/>
</dbReference>
<dbReference type="CDD" id="cd21037">
    <property type="entry name" value="MLKL_NTD"/>
    <property type="match status" value="1"/>
</dbReference>
<reference evidence="7" key="1">
    <citation type="journal article" date="2016" name="Nat. Commun.">
        <title>The Gonium pectorale genome demonstrates co-option of cell cycle regulation during the evolution of multicellularity.</title>
        <authorList>
            <person name="Hanschen E.R."/>
            <person name="Marriage T.N."/>
            <person name="Ferris P.J."/>
            <person name="Hamaji T."/>
            <person name="Toyoda A."/>
            <person name="Fujiyama A."/>
            <person name="Neme R."/>
            <person name="Noguchi H."/>
            <person name="Minakuchi Y."/>
            <person name="Suzuki M."/>
            <person name="Kawai-Toyooka H."/>
            <person name="Smith D.R."/>
            <person name="Sparks H."/>
            <person name="Anderson J."/>
            <person name="Bakaric R."/>
            <person name="Luria V."/>
            <person name="Karger A."/>
            <person name="Kirschner M.W."/>
            <person name="Durand P.M."/>
            <person name="Michod R.E."/>
            <person name="Nozaki H."/>
            <person name="Olson B.J."/>
        </authorList>
    </citation>
    <scope>NUCLEOTIDE SEQUENCE [LARGE SCALE GENOMIC DNA]</scope>
    <source>
        <strain evidence="7">NIES-2863</strain>
    </source>
</reference>
<dbReference type="Gene3D" id="3.40.50.300">
    <property type="entry name" value="P-loop containing nucleotide triphosphate hydrolases"/>
    <property type="match status" value="1"/>
</dbReference>
<gene>
    <name evidence="6" type="ORF">GPECTOR_17g818</name>
</gene>
<dbReference type="GO" id="GO:0019894">
    <property type="term" value="F:kinesin binding"/>
    <property type="evidence" value="ECO:0007669"/>
    <property type="project" value="TreeGrafter"/>
</dbReference>
<keyword evidence="2" id="KW-0963">Cytoplasm</keyword>
<name>A0A150GK75_GONPE</name>
<dbReference type="InterPro" id="IPR011990">
    <property type="entry name" value="TPR-like_helical_dom_sf"/>
</dbReference>
<keyword evidence="7" id="KW-1185">Reference proteome</keyword>
<dbReference type="EMBL" id="LSYV01000018">
    <property type="protein sequence ID" value="KXZ50181.1"/>
    <property type="molecule type" value="Genomic_DNA"/>
</dbReference>
<dbReference type="InterPro" id="IPR036537">
    <property type="entry name" value="Adaptor_Cbl_N_dom_sf"/>
</dbReference>
<accession>A0A150GK75</accession>
<evidence type="ECO:0000313" key="7">
    <source>
        <dbReference type="Proteomes" id="UP000075714"/>
    </source>
</evidence>
<dbReference type="OrthoDB" id="546701at2759"/>
<dbReference type="Pfam" id="PF13374">
    <property type="entry name" value="TPR_10"/>
    <property type="match status" value="3"/>
</dbReference>
<evidence type="ECO:0000256" key="2">
    <source>
        <dbReference type="ARBA" id="ARBA00022490"/>
    </source>
</evidence>
<dbReference type="GO" id="GO:0007018">
    <property type="term" value="P:microtubule-based movement"/>
    <property type="evidence" value="ECO:0007669"/>
    <property type="project" value="TreeGrafter"/>
</dbReference>
<keyword evidence="3" id="KW-0677">Repeat</keyword>
<dbReference type="InterPro" id="IPR002151">
    <property type="entry name" value="Kinesin_light"/>
</dbReference>
<dbReference type="InterPro" id="IPR027417">
    <property type="entry name" value="P-loop_NTPase"/>
</dbReference>
<protein>
    <recommendedName>
        <fullName evidence="8">NB-ARC domain-containing protein</fullName>
    </recommendedName>
</protein>
<evidence type="ECO:0000256" key="3">
    <source>
        <dbReference type="ARBA" id="ARBA00022737"/>
    </source>
</evidence>
<feature type="compositionally biased region" description="Acidic residues" evidence="5">
    <location>
        <begin position="1029"/>
        <end position="1045"/>
    </location>
</feature>
<sequence>MAAVKLGVKAGCVALEALGPSLPFPGAEAANLLLKILQMADQALVNADNIGALRDRAAAFLDLLLEYADTLGQKGSYKRTVTQYRELLQDILSYTEEYRSRNVVLKLLLGGSDKARHLELCEELAQLTESVMLTVGVDTNAQVTEALTLLRRQAEYTDRSELVAAQVAAMGGVEAVAADDSKLAAVMALLDSGQALTIATVSNLIKSAQAAGPHRHIRQPDLCLFWQSQYGGEAEVPWAVFWQDFPELMESVGQPKRTALKSLLSHKDAQDRLQQQLERDGNPTRVSVYDLRLAFRGDADVLEEVAAMLNAAAGAVGAAAEAMAAPPTAMPTAMAATAPGGAPPPPAPPAQPPEPAASAGKPAAAAPSQLPPGYRCQLPAVDAAYTGRDSEAAGLVAELCQPGSRAVLLLADGGYGKSSLAIDVGRRLVDAGAVGGGALWADLREAGSAAEVVARVCTAVGAEKEEELPSKLRQLVTRGSLLVVVDNAEDALNAGMEGRAKLVGLLEQLFTATAAGGGGSGESSGAVKLVVTSRPTPQPLELPPGCAAKLETRVVGAMGPEEAAELLRRTCEDLAPEEVRDICAACACVPLVVRLAGEALAAGRTTVKDILQPAAAASATAAAGGGASQTSSQLALVLGCLARKHQLAMAHLCIFPSGFDEDGAGAVLVAPPRQALVTLQLLYRDGMLQYNSVRRQYVMHMAVREAAAALGQRLEPEWGRQAEDRFATYVSGLLAQWGAMYYTAKEWRIALTMARDHENDISKLAKLAAAGNLAAAVALGAVACNAVNSLLDSMGLIKAMRTWLEGAAEALCAAPPGAAPPAAAAGVQLLLSWSLFQLRMHGQGEAAARRAQEIIAGSPDLAEGREGLPIHHRHLGAWALHFLAWNIQRQWKDRDEAERMHRGALELTTQLYSADHPEALYSKNTVAANLNEQGRMADAEPIFKSVLETRVAVLGEEHPNSVMSLVWLAFNVNNQRRYADAEPLYRRVVEIQRRVLGEKHYDTLNSTLLLRQNLEAQGKGAEARALVGSDEEEQEEDEEDEDEED</sequence>
<dbReference type="Proteomes" id="UP000075714">
    <property type="component" value="Unassembled WGS sequence"/>
</dbReference>
<feature type="compositionally biased region" description="Low complexity" evidence="5">
    <location>
        <begin position="356"/>
        <end position="367"/>
    </location>
</feature>
<dbReference type="PANTHER" id="PTHR45783:SF3">
    <property type="entry name" value="KINESIN LIGHT CHAIN"/>
    <property type="match status" value="1"/>
</dbReference>